<organism evidence="3 4">
    <name type="scientific">Pontibacter populi</name>
    <dbReference type="NCBI Taxonomy" id="890055"/>
    <lineage>
        <taxon>Bacteria</taxon>
        <taxon>Pseudomonadati</taxon>
        <taxon>Bacteroidota</taxon>
        <taxon>Cytophagia</taxon>
        <taxon>Cytophagales</taxon>
        <taxon>Hymenobacteraceae</taxon>
        <taxon>Pontibacter</taxon>
    </lineage>
</organism>
<evidence type="ECO:0000256" key="1">
    <source>
        <dbReference type="SAM" id="SignalP"/>
    </source>
</evidence>
<comment type="caution">
    <text evidence="3">The sequence shown here is derived from an EMBL/GenBank/DDBJ whole genome shotgun (WGS) entry which is preliminary data.</text>
</comment>
<dbReference type="Proteomes" id="UP001476807">
    <property type="component" value="Unassembled WGS sequence"/>
</dbReference>
<feature type="signal peptide" evidence="1">
    <location>
        <begin position="1"/>
        <end position="19"/>
    </location>
</feature>
<accession>A0ABV1RQ25</accession>
<feature type="chain" id="PRO_5046710707" evidence="1">
    <location>
        <begin position="20"/>
        <end position="178"/>
    </location>
</feature>
<dbReference type="Gene3D" id="3.30.530.80">
    <property type="match status" value="1"/>
</dbReference>
<evidence type="ECO:0000259" key="2">
    <source>
        <dbReference type="Pfam" id="PF14730"/>
    </source>
</evidence>
<keyword evidence="1" id="KW-0732">Signal</keyword>
<reference evidence="3 4" key="1">
    <citation type="submission" date="2024-06" db="EMBL/GenBank/DDBJ databases">
        <title>Pontibacter populi HYL7-15.</title>
        <authorList>
            <person name="Kim M.K."/>
        </authorList>
    </citation>
    <scope>NUCLEOTIDE SEQUENCE [LARGE SCALE GENOMIC DNA]</scope>
    <source>
        <strain evidence="3 4">HYL7-15</strain>
    </source>
</reference>
<name>A0ABV1RQ25_9BACT</name>
<feature type="domain" description="DUF4468" evidence="2">
    <location>
        <begin position="47"/>
        <end position="121"/>
    </location>
</feature>
<dbReference type="EMBL" id="JBEOKT010000002">
    <property type="protein sequence ID" value="MER2996468.1"/>
    <property type="molecule type" value="Genomic_DNA"/>
</dbReference>
<dbReference type="RefSeq" id="WP_350410775.1">
    <property type="nucleotide sequence ID" value="NZ_JBEOKT010000002.1"/>
</dbReference>
<evidence type="ECO:0000313" key="3">
    <source>
        <dbReference type="EMBL" id="MER2996468.1"/>
    </source>
</evidence>
<dbReference type="Pfam" id="PF14730">
    <property type="entry name" value="DUF4468"/>
    <property type="match status" value="1"/>
</dbReference>
<evidence type="ECO:0000313" key="4">
    <source>
        <dbReference type="Proteomes" id="UP001476807"/>
    </source>
</evidence>
<proteinExistence type="predicted"/>
<gene>
    <name evidence="3" type="ORF">ABS362_02865</name>
</gene>
<protein>
    <submittedName>
        <fullName evidence="3">DUF4468 domain-containing protein</fullName>
    </submittedName>
</protein>
<dbReference type="InterPro" id="IPR027823">
    <property type="entry name" value="DUF4468"/>
</dbReference>
<keyword evidence="4" id="KW-1185">Reference proteome</keyword>
<sequence length="178" mass="19943">MRKYLFLLLALSVIATCNAQEFNTPDAEPLLYKLPLPVNKENGKVEFQEVLDVAGKSKEEIYTLSREWFAQKNGSANVVLQLEDKESGVLIGKGKSGDADFLIKVEAKDGSAYYTMTDIVYSYPSQQKTYPAAEFLADKNLYKSNGSPNPTQQHLKEALLITNDDIIDSLRRSLNKSR</sequence>